<dbReference type="Pfam" id="PF00668">
    <property type="entry name" value="Condensation"/>
    <property type="match status" value="2"/>
</dbReference>
<dbReference type="InterPro" id="IPR025110">
    <property type="entry name" value="AMP-bd_C"/>
</dbReference>
<gene>
    <name evidence="4" type="ORF">GCM10010446_31090</name>
</gene>
<proteinExistence type="predicted"/>
<name>A0ABP6JUV7_9ACTN</name>
<dbReference type="PANTHER" id="PTHR45527:SF1">
    <property type="entry name" value="FATTY ACID SYNTHASE"/>
    <property type="match status" value="1"/>
</dbReference>
<dbReference type="SUPFAM" id="SSF56801">
    <property type="entry name" value="Acetyl-CoA synthetase-like"/>
    <property type="match status" value="1"/>
</dbReference>
<dbReference type="InterPro" id="IPR001242">
    <property type="entry name" value="Condensation_dom"/>
</dbReference>
<organism evidence="4 5">
    <name type="scientific">Streptomyces enissocaesilis</name>
    <dbReference type="NCBI Taxonomy" id="332589"/>
    <lineage>
        <taxon>Bacteria</taxon>
        <taxon>Bacillati</taxon>
        <taxon>Actinomycetota</taxon>
        <taxon>Actinomycetes</taxon>
        <taxon>Kitasatosporales</taxon>
        <taxon>Streptomycetaceae</taxon>
        <taxon>Streptomyces</taxon>
        <taxon>Streptomyces rochei group</taxon>
    </lineage>
</organism>
<sequence length="1486" mass="156786">MTASPLDRLTPAQRAALAARLAGRRAGRAPEPPAAPEPPRAAPSGSHALSLTQYRMWLAEQSAPAGSPAYTVPLALRFTGPLDTERLRACLRLLAERHLALRARIVQEGGAPRQRFDGPARIPLEIRPLAGGAAGLDEALAREAGRPFPFEHPPYVRALLLVVAPGEHVLVLTLHHVVCDGWSLNILIGELLDAYRAEGAPALPGPAAQVRHLDYVHWEQSAEGAAELARYAAYWERRHAHLTDRPELPFARYTAPAAGEAAPCAELDLPEGLPRAVHALARRTGSTPHAVWLAAFAASWHLLTGVRAVPVGVPTANRTIERFDRAFGAFVSTMPLVLHVGPGQTFGELAERTTEALLEGSAHPVPALAPGSGADMPAVTFVFTGEIDPPGACGPLAVAQVPVRVQGSQGDLTVQLEVRGGRMTGRLTGSSERYTGEGLARLARAYRRCLRAVLAAPDGPLAAVDLREDADRAFAASVVRATAPAPAAPLPYAAFARWAGRSPGAVAVVDAAGRETGYRELADRAERHAAALYASGVRPGTSVALRTRPGADYLALTLAVWRLGGWTLPVRAEDPPARLLEALLGADVRFLVYEGAGSVPDLPGLTALPLREVTGAAAAPVPPAPAVRGGDLAYAVFTSGTTGAPKCVQVSHGALANELAWRRDTFGLGAPDRVLQTIPLAFDPSFWQCFGPLAAGAAVVFPDIDPGARPGDLVDAALAHSATVVDLVPSLLAALTDDDLRRLPARVVFCGGEALPTAQAERYLRLGQGELHNQYGPSEACIDAASHACRAAGAGRGTVPLGRPLSGVRLHVLDDALRPVPTGSPGELYVGGAGVARGYAGRPAETADRFLPEPDGPPGARMYRTGDRVRWNTGGSLTFLGRVDHQVKVRGHRVELEEVDRWLRSADRVREAAAVVVGVRVNRLVGFVTSGAGPGPEPEAVRNHLAEHLPAHMVPAEVRVLPALPLTPNGKADRRALAELALERRAGPRPGPAPADPVVTAVLEAFAAALDLPAAAPEDHLYELGGASLGGARIAAELTRRLRVEVPVRTVLGNPRASDLAAAVTRLLHPPAPAAAPGDPGPRPEDGLGTEQLHVLRQERVLGRLTPPVSSLLALPRPVGPEEAEKAVRLLVDRHEALAPLPGAPVEEDWQPCVTEPLPDPPELVHWQPGVSDRSVPNGVPALQATLLTGADGTVRHLLLRLARNRGDGASVGILGEEFLGLLAGEPLPEPAPRYSGYVGSRRERRRARNAELEHYWADVLAGATADPFARRRPAGREFRNHGAQLEVPAASRTRLAEFCREAGTTPTAVYLAALARPVARAAAERRTAVIGLPVSHRSVLSEARLVGRAVDLLPVVVPVGDPAGAHRALLTALDHADLPLLRIAELADPVDAAVRPPVCSAGLIVHEGPGDAPVVDDTPPGESVPEHWSDLDLVLHVHPRPSGGFRLVLSGCVRMFDLADLRTELSALAAEIEDWTVPAQPFTED</sequence>
<dbReference type="SUPFAM" id="SSF52777">
    <property type="entry name" value="CoA-dependent acyltransferases"/>
    <property type="match status" value="4"/>
</dbReference>
<feature type="region of interest" description="Disordered" evidence="2">
    <location>
        <begin position="17"/>
        <end position="46"/>
    </location>
</feature>
<reference evidence="5" key="1">
    <citation type="journal article" date="2019" name="Int. J. Syst. Evol. Microbiol.">
        <title>The Global Catalogue of Microorganisms (GCM) 10K type strain sequencing project: providing services to taxonomists for standard genome sequencing and annotation.</title>
        <authorList>
            <consortium name="The Broad Institute Genomics Platform"/>
            <consortium name="The Broad Institute Genome Sequencing Center for Infectious Disease"/>
            <person name="Wu L."/>
            <person name="Ma J."/>
        </authorList>
    </citation>
    <scope>NUCLEOTIDE SEQUENCE [LARGE SCALE GENOMIC DNA]</scope>
    <source>
        <strain evidence="5">JCM 9088</strain>
    </source>
</reference>
<dbReference type="Pfam" id="PF00550">
    <property type="entry name" value="PP-binding"/>
    <property type="match status" value="1"/>
</dbReference>
<dbReference type="SUPFAM" id="SSF47336">
    <property type="entry name" value="ACP-like"/>
    <property type="match status" value="1"/>
</dbReference>
<evidence type="ECO:0000259" key="3">
    <source>
        <dbReference type="PROSITE" id="PS50075"/>
    </source>
</evidence>
<evidence type="ECO:0000313" key="4">
    <source>
        <dbReference type="EMBL" id="GAA2943609.1"/>
    </source>
</evidence>
<dbReference type="NCBIfam" id="TIGR01733">
    <property type="entry name" value="AA-adenyl-dom"/>
    <property type="match status" value="1"/>
</dbReference>
<dbReference type="InterPro" id="IPR042099">
    <property type="entry name" value="ANL_N_sf"/>
</dbReference>
<feature type="region of interest" description="Disordered" evidence="2">
    <location>
        <begin position="1070"/>
        <end position="1089"/>
    </location>
</feature>
<dbReference type="RefSeq" id="WP_344495435.1">
    <property type="nucleotide sequence ID" value="NZ_BAAAUD010000034.1"/>
</dbReference>
<dbReference type="Gene3D" id="3.30.559.10">
    <property type="entry name" value="Chloramphenicol acetyltransferase-like domain"/>
    <property type="match status" value="2"/>
</dbReference>
<dbReference type="Gene3D" id="3.40.50.12780">
    <property type="entry name" value="N-terminal domain of ligase-like"/>
    <property type="match status" value="1"/>
</dbReference>
<dbReference type="Gene3D" id="3.30.559.30">
    <property type="entry name" value="Nonribosomal peptide synthetase, condensation domain"/>
    <property type="match status" value="2"/>
</dbReference>
<evidence type="ECO:0000256" key="1">
    <source>
        <dbReference type="ARBA" id="ARBA00001957"/>
    </source>
</evidence>
<dbReference type="InterPro" id="IPR009081">
    <property type="entry name" value="PP-bd_ACP"/>
</dbReference>
<dbReference type="Proteomes" id="UP001500403">
    <property type="component" value="Unassembled WGS sequence"/>
</dbReference>
<comment type="caution">
    <text evidence="4">The sequence shown here is derived from an EMBL/GenBank/DDBJ whole genome shotgun (WGS) entry which is preliminary data.</text>
</comment>
<dbReference type="InterPro" id="IPR036736">
    <property type="entry name" value="ACP-like_sf"/>
</dbReference>
<dbReference type="InterPro" id="IPR023213">
    <property type="entry name" value="CAT-like_dom_sf"/>
</dbReference>
<dbReference type="InterPro" id="IPR000873">
    <property type="entry name" value="AMP-dep_synth/lig_dom"/>
</dbReference>
<evidence type="ECO:0000313" key="5">
    <source>
        <dbReference type="Proteomes" id="UP001500403"/>
    </source>
</evidence>
<dbReference type="Gene3D" id="1.10.1200.10">
    <property type="entry name" value="ACP-like"/>
    <property type="match status" value="1"/>
</dbReference>
<feature type="domain" description="Carrier" evidence="3">
    <location>
        <begin position="993"/>
        <end position="1068"/>
    </location>
</feature>
<dbReference type="EMBL" id="BAAAUD010000034">
    <property type="protein sequence ID" value="GAA2943609.1"/>
    <property type="molecule type" value="Genomic_DNA"/>
</dbReference>
<dbReference type="CDD" id="cd05930">
    <property type="entry name" value="A_NRPS"/>
    <property type="match status" value="1"/>
</dbReference>
<evidence type="ECO:0000256" key="2">
    <source>
        <dbReference type="SAM" id="MobiDB-lite"/>
    </source>
</evidence>
<dbReference type="InterPro" id="IPR045851">
    <property type="entry name" value="AMP-bd_C_sf"/>
</dbReference>
<dbReference type="InterPro" id="IPR010071">
    <property type="entry name" value="AA_adenyl_dom"/>
</dbReference>
<keyword evidence="5" id="KW-1185">Reference proteome</keyword>
<dbReference type="Gene3D" id="3.30.300.30">
    <property type="match status" value="1"/>
</dbReference>
<accession>A0ABP6JUV7</accession>
<dbReference type="Pfam" id="PF00501">
    <property type="entry name" value="AMP-binding"/>
    <property type="match status" value="1"/>
</dbReference>
<dbReference type="Pfam" id="PF13193">
    <property type="entry name" value="AMP-binding_C"/>
    <property type="match status" value="1"/>
</dbReference>
<dbReference type="PROSITE" id="PS50075">
    <property type="entry name" value="CARRIER"/>
    <property type="match status" value="1"/>
</dbReference>
<protein>
    <recommendedName>
        <fullName evidence="3">Carrier domain-containing protein</fullName>
    </recommendedName>
</protein>
<feature type="compositionally biased region" description="Pro residues" evidence="2">
    <location>
        <begin position="30"/>
        <end position="41"/>
    </location>
</feature>
<dbReference type="PANTHER" id="PTHR45527">
    <property type="entry name" value="NONRIBOSOMAL PEPTIDE SYNTHETASE"/>
    <property type="match status" value="1"/>
</dbReference>
<comment type="cofactor">
    <cofactor evidence="1">
        <name>pantetheine 4'-phosphate</name>
        <dbReference type="ChEBI" id="CHEBI:47942"/>
    </cofactor>
</comment>